<evidence type="ECO:0000259" key="1">
    <source>
        <dbReference type="SMART" id="SM01043"/>
    </source>
</evidence>
<dbReference type="PANTHER" id="PTHR35807:SF2">
    <property type="entry name" value="TRANSCRIPTIONAL ACTIVATOR DOMAIN"/>
    <property type="match status" value="1"/>
</dbReference>
<evidence type="ECO:0000313" key="2">
    <source>
        <dbReference type="EMBL" id="KGR79506.1"/>
    </source>
</evidence>
<gene>
    <name evidence="2" type="ORF">CD29_05260</name>
</gene>
<dbReference type="eggNOG" id="COG3629">
    <property type="taxonomic scope" value="Bacteria"/>
</dbReference>
<dbReference type="Pfam" id="PF13181">
    <property type="entry name" value="TPR_8"/>
    <property type="match status" value="1"/>
</dbReference>
<dbReference type="InterPro" id="IPR059106">
    <property type="entry name" value="WHD_MalT"/>
</dbReference>
<dbReference type="SMART" id="SM00028">
    <property type="entry name" value="TPR"/>
    <property type="match status" value="6"/>
</dbReference>
<dbReference type="InterPro" id="IPR005158">
    <property type="entry name" value="BTAD"/>
</dbReference>
<dbReference type="AlphaFoldDB" id="A0A0A3I3X7"/>
<dbReference type="SUPFAM" id="SSF48452">
    <property type="entry name" value="TPR-like"/>
    <property type="match status" value="3"/>
</dbReference>
<evidence type="ECO:0000313" key="3">
    <source>
        <dbReference type="Proteomes" id="UP000030416"/>
    </source>
</evidence>
<proteinExistence type="predicted"/>
<organism evidence="2 3">
    <name type="scientific">Ureibacillus manganicus DSM 26584</name>
    <dbReference type="NCBI Taxonomy" id="1384049"/>
    <lineage>
        <taxon>Bacteria</taxon>
        <taxon>Bacillati</taxon>
        <taxon>Bacillota</taxon>
        <taxon>Bacilli</taxon>
        <taxon>Bacillales</taxon>
        <taxon>Caryophanaceae</taxon>
        <taxon>Ureibacillus</taxon>
    </lineage>
</organism>
<dbReference type="InterPro" id="IPR027417">
    <property type="entry name" value="P-loop_NTPase"/>
</dbReference>
<dbReference type="Pfam" id="PF03704">
    <property type="entry name" value="BTAD"/>
    <property type="match status" value="1"/>
</dbReference>
<dbReference type="eggNOG" id="COG0457">
    <property type="taxonomic scope" value="Bacteria"/>
</dbReference>
<dbReference type="InterPro" id="IPR019734">
    <property type="entry name" value="TPR_rpt"/>
</dbReference>
<dbReference type="InterPro" id="IPR036388">
    <property type="entry name" value="WH-like_DNA-bd_sf"/>
</dbReference>
<comment type="caution">
    <text evidence="2">The sequence shown here is derived from an EMBL/GenBank/DDBJ whole genome shotgun (WGS) entry which is preliminary data.</text>
</comment>
<dbReference type="InterPro" id="IPR011990">
    <property type="entry name" value="TPR-like_helical_dom_sf"/>
</dbReference>
<dbReference type="InterPro" id="IPR051677">
    <property type="entry name" value="AfsR-DnrI-RedD_regulator"/>
</dbReference>
<keyword evidence="3" id="KW-1185">Reference proteome</keyword>
<sequence length="1066" mass="126134">MKVQNVLLSKIIPPDTSNHIMSRANLAKKLSKVSQAKLTVLQSGAGYGKTSVLTQLTSDQNLLFSWYQVTDEDDDILPFMRHLFYSIRRVSHDFGASLVGWDNLSMFPKLDELNKLYKLFVNELYKINQPFFIVIDDFHLVNHVFQINYVLNKIIENLPSHIHFIVATRQRLSWNCLLQLKINGQLIECTEEDFQFTEEEIQVLFEDYFECYLSREQIQKILAVTEGWAIAIILLALQLRDSDSTISIDEITNLSLNEFFAYLSDEIFENMSSRQQEALLNFSIFQTFSTHLVEQFYSKEMADQLMELVKIQGFIQPLYGQKEFRFHVLFQQFLEMKLKERNEVEYTYLQEKAANYFINENKPMFALHHANKAKNQLLIAEILVSFATDFINAGQFDYYLERIKELSSETKENYYALYFYEGECFRYKAQYEKAKKSYDYCLAFAQEQMDHYFILKANAGIAHIYLDTIQPAYAEDYLEKALEISQRVNINIEELHLLQRQYAENLVNLGRAYESEQWVTKMNLPENVLYQGNLDVRTMLRQGKLSEARMLIKMREVKDVLPLDAHRESDVLNSLILTMLGEIEKSFVRANNCVKNSERDFSQYAEAVAFLRRGHALLLLNPFDLQTAEISYLKTIEIMDEIHVSRAKAESYMGLALVYSRKGNIEEAISYANLGLYETERVQDKWVSALLLATFTKINVENHLLPEALHYAKRAEELFTICKDHYGQMVSNFWMSYIYYLKNDQNQFTNSFLRFISLCIDHQYEFFLQKITLLGPRNLLIFHQLFHYHLTNNSNDEVKKIGYLMKYKEGEVVPKYFISVNVLGTFSIFRDYEEIDDKEWKREKAKELFLYLLLNKDRYVSKEELLHILWPKGNDVAMARDFKVIYNACLKVLEPERNAREESAYIIRKNSMYQLQQSIAFSTDIDYFKKFATFGLEEKEPSISIEWLQLAVSLYKGNLLEEFYHIDWVQQKREELVNLYLLVIERIAQNLFRLKRYQEVIFWAEKVIKQDNTWEEGYRLLMLSYYHLNNRTQAVKWFEKCVESLKTELNIDPMESTYEIYEMIIR</sequence>
<dbReference type="EMBL" id="JPVN01000005">
    <property type="protein sequence ID" value="KGR79506.1"/>
    <property type="molecule type" value="Genomic_DNA"/>
</dbReference>
<dbReference type="Gene3D" id="1.10.10.10">
    <property type="entry name" value="Winged helix-like DNA-binding domain superfamily/Winged helix DNA-binding domain"/>
    <property type="match status" value="1"/>
</dbReference>
<dbReference type="eggNOG" id="COG2909">
    <property type="taxonomic scope" value="Bacteria"/>
</dbReference>
<dbReference type="STRING" id="1384049.CD29_05260"/>
<feature type="domain" description="Bacterial transcriptional activator" evidence="1">
    <location>
        <begin position="948"/>
        <end position="1065"/>
    </location>
</feature>
<dbReference type="Gene3D" id="1.25.40.10">
    <property type="entry name" value="Tetratricopeptide repeat domain"/>
    <property type="match status" value="2"/>
</dbReference>
<dbReference type="SMART" id="SM01043">
    <property type="entry name" value="BTAD"/>
    <property type="match status" value="1"/>
</dbReference>
<dbReference type="PANTHER" id="PTHR35807">
    <property type="entry name" value="TRANSCRIPTIONAL REGULATOR REDD-RELATED"/>
    <property type="match status" value="1"/>
</dbReference>
<protein>
    <recommendedName>
        <fullName evidence="1">Bacterial transcriptional activator domain-containing protein</fullName>
    </recommendedName>
</protein>
<dbReference type="Gene3D" id="3.40.50.300">
    <property type="entry name" value="P-loop containing nucleotide triphosphate hydrolases"/>
    <property type="match status" value="1"/>
</dbReference>
<name>A0A0A3I3X7_9BACL</name>
<dbReference type="Proteomes" id="UP000030416">
    <property type="component" value="Unassembled WGS sequence"/>
</dbReference>
<dbReference type="Pfam" id="PF25873">
    <property type="entry name" value="WHD_MalT"/>
    <property type="match status" value="1"/>
</dbReference>
<dbReference type="SUPFAM" id="SSF52540">
    <property type="entry name" value="P-loop containing nucleoside triphosphate hydrolases"/>
    <property type="match status" value="1"/>
</dbReference>
<accession>A0A0A3I3X7</accession>
<reference evidence="2 3" key="1">
    <citation type="submission" date="2014-02" db="EMBL/GenBank/DDBJ databases">
        <title>Draft genome sequence of Lysinibacillus manganicus DSM 26584T.</title>
        <authorList>
            <person name="Zhang F."/>
            <person name="Wang G."/>
            <person name="Zhang L."/>
        </authorList>
    </citation>
    <scope>NUCLEOTIDE SEQUENCE [LARGE SCALE GENOMIC DNA]</scope>
    <source>
        <strain evidence="2 3">DSM 26584</strain>
    </source>
</reference>